<organism evidence="1 2">
    <name type="scientific">Massilia varians</name>
    <dbReference type="NCBI Taxonomy" id="457921"/>
    <lineage>
        <taxon>Bacteria</taxon>
        <taxon>Pseudomonadati</taxon>
        <taxon>Pseudomonadota</taxon>
        <taxon>Betaproteobacteria</taxon>
        <taxon>Burkholderiales</taxon>
        <taxon>Oxalobacteraceae</taxon>
        <taxon>Telluria group</taxon>
        <taxon>Massilia</taxon>
    </lineage>
</organism>
<name>A0ABM8CB37_9BURK</name>
<protein>
    <submittedName>
        <fullName evidence="1">Uncharacterized protein</fullName>
    </submittedName>
</protein>
<dbReference type="Proteomes" id="UP001163336">
    <property type="component" value="Chromosome"/>
</dbReference>
<accession>A0ABM8CB37</accession>
<dbReference type="EMBL" id="AP026966">
    <property type="protein sequence ID" value="BDT60480.1"/>
    <property type="molecule type" value="Genomic_DNA"/>
</dbReference>
<keyword evidence="2" id="KW-1185">Reference proteome</keyword>
<sequence length="119" mass="13501">MPVSRPNALWWHMGSSGSEPAMQIVGDLNVTNIAKRGVYVMEVKLRRPRAVGHAVVRAQNSNLYDTKHIIPQGGISDLRFDFFVQPPVRTAGQKFTADVAIVDQFGNEHWLKDLEFRYH</sequence>
<evidence type="ECO:0000313" key="1">
    <source>
        <dbReference type="EMBL" id="BDT60480.1"/>
    </source>
</evidence>
<gene>
    <name evidence="1" type="ORF">MasN3_39740</name>
</gene>
<proteinExistence type="predicted"/>
<evidence type="ECO:0000313" key="2">
    <source>
        <dbReference type="Proteomes" id="UP001163336"/>
    </source>
</evidence>
<reference evidence="1" key="1">
    <citation type="submission" date="2022-11" db="EMBL/GenBank/DDBJ databases">
        <title>Isolation and characterization of PLA-degrading bacterium Massilia sp. from Antarctic soil.</title>
        <authorList>
            <person name="Sato K."/>
            <person name="Gomez-Fuentes C."/>
            <person name="Ahmad S.A."/>
            <person name="Zulkharnain A."/>
        </authorList>
    </citation>
    <scope>NUCLEOTIDE SEQUENCE</scope>
    <source>
        <strain evidence="1">N-3</strain>
    </source>
</reference>